<protein>
    <submittedName>
        <fullName evidence="2">Uncharacterized protein</fullName>
    </submittedName>
</protein>
<keyword evidence="3" id="KW-1185">Reference proteome</keyword>
<feature type="region of interest" description="Disordered" evidence="1">
    <location>
        <begin position="277"/>
        <end position="305"/>
    </location>
</feature>
<feature type="region of interest" description="Disordered" evidence="1">
    <location>
        <begin position="141"/>
        <end position="210"/>
    </location>
</feature>
<feature type="compositionally biased region" description="Polar residues" evidence="1">
    <location>
        <begin position="141"/>
        <end position="159"/>
    </location>
</feature>
<proteinExistence type="predicted"/>
<evidence type="ECO:0000313" key="2">
    <source>
        <dbReference type="EMBL" id="GAT43132.1"/>
    </source>
</evidence>
<evidence type="ECO:0000313" key="3">
    <source>
        <dbReference type="Proteomes" id="UP000815677"/>
    </source>
</evidence>
<feature type="compositionally biased region" description="Low complexity" evidence="1">
    <location>
        <begin position="174"/>
        <end position="184"/>
    </location>
</feature>
<evidence type="ECO:0000256" key="1">
    <source>
        <dbReference type="SAM" id="MobiDB-lite"/>
    </source>
</evidence>
<dbReference type="Proteomes" id="UP000815677">
    <property type="component" value="Unassembled WGS sequence"/>
</dbReference>
<reference evidence="2" key="1">
    <citation type="submission" date="2014-09" db="EMBL/GenBank/DDBJ databases">
        <title>Genome sequence of the luminous mushroom Mycena chlorophos for searching fungal bioluminescence genes.</title>
        <authorList>
            <person name="Tanaka Y."/>
            <person name="Kasuga D."/>
            <person name="Oba Y."/>
            <person name="Hase S."/>
            <person name="Sato K."/>
            <person name="Oba Y."/>
            <person name="Sakakibara Y."/>
        </authorList>
    </citation>
    <scope>NUCLEOTIDE SEQUENCE</scope>
</reference>
<sequence>MPSLHGRNPLGHLPLSSAQNVPHPTRPRLPQWQHVALRFRKLRVLVDIVQSFDDSPKLTRIVECVARSGEPTFTTFPTYYDDCSRDAVVGRLLRESSRWRTKIPFDVFDSLPRSAGSLGSSSQTLAAASSTLAVAALTRPDTATTTHPGRPWPQTSGNRNQDRKSTMGEESETTTKSTMITASTFWRCRDSNSRIRTAPQPSRAGSNARHGRLAPLALGQRHLPQRFNAQQPPRACNADIPTRYRAHAVRTCLEKRCPTTRGAQPTACLVPSSFKPIIQPRAPGYRPPSTSALSLPREHPPRLRQ</sequence>
<organism evidence="2 3">
    <name type="scientific">Mycena chlorophos</name>
    <name type="common">Agaric fungus</name>
    <name type="synonym">Agaricus chlorophos</name>
    <dbReference type="NCBI Taxonomy" id="658473"/>
    <lineage>
        <taxon>Eukaryota</taxon>
        <taxon>Fungi</taxon>
        <taxon>Dikarya</taxon>
        <taxon>Basidiomycota</taxon>
        <taxon>Agaricomycotina</taxon>
        <taxon>Agaricomycetes</taxon>
        <taxon>Agaricomycetidae</taxon>
        <taxon>Agaricales</taxon>
        <taxon>Marasmiineae</taxon>
        <taxon>Mycenaceae</taxon>
        <taxon>Mycena</taxon>
    </lineage>
</organism>
<accession>A0ABQ0KY08</accession>
<gene>
    <name evidence="2" type="ORF">MCHLO_00825</name>
</gene>
<name>A0ABQ0KY08_MYCCL</name>
<feature type="compositionally biased region" description="Basic and acidic residues" evidence="1">
    <location>
        <begin position="296"/>
        <end position="305"/>
    </location>
</feature>
<dbReference type="EMBL" id="DF838637">
    <property type="protein sequence ID" value="GAT43132.1"/>
    <property type="molecule type" value="Genomic_DNA"/>
</dbReference>
<feature type="region of interest" description="Disordered" evidence="1">
    <location>
        <begin position="1"/>
        <end position="27"/>
    </location>
</feature>